<dbReference type="OrthoDB" id="9801219at2"/>
<protein>
    <submittedName>
        <fullName evidence="8">1-phosphofructokinase</fullName>
    </submittedName>
</protein>
<dbReference type="GO" id="GO:0005829">
    <property type="term" value="C:cytosol"/>
    <property type="evidence" value="ECO:0007669"/>
    <property type="project" value="TreeGrafter"/>
</dbReference>
<reference evidence="8 9" key="1">
    <citation type="submission" date="2018-02" db="EMBL/GenBank/DDBJ databases">
        <title>Corynebacterium alimpuense sp. nov., a marine obligate actinomycete isolated from sediments of Valparaiso bay, Chile.</title>
        <authorList>
            <person name="Claverias F."/>
            <person name="Gonzales-Siles L."/>
            <person name="Salva-Serra F."/>
            <person name="Inganaes E."/>
            <person name="Molin K."/>
            <person name="Cumsille A."/>
            <person name="Undabarrena A."/>
            <person name="Couve E."/>
            <person name="Moore E.R.B."/>
            <person name="Gomila M."/>
            <person name="Camara B."/>
        </authorList>
    </citation>
    <scope>NUCLEOTIDE SEQUENCE [LARGE SCALE GENOMIC DNA]</scope>
    <source>
        <strain evidence="8 9">CCUG 69366</strain>
    </source>
</reference>
<keyword evidence="4 8" id="KW-0418">Kinase</keyword>
<dbReference type="AlphaFoldDB" id="A0A3M8KA46"/>
<feature type="domain" description="Carbohydrate kinase PfkB" evidence="7">
    <location>
        <begin position="8"/>
        <end position="308"/>
    </location>
</feature>
<evidence type="ECO:0000256" key="3">
    <source>
        <dbReference type="ARBA" id="ARBA00022741"/>
    </source>
</evidence>
<dbReference type="RefSeq" id="WP_123047375.1">
    <property type="nucleotide sequence ID" value="NZ_PTJO01000003.1"/>
</dbReference>
<keyword evidence="2 6" id="KW-0808">Transferase</keyword>
<keyword evidence="9" id="KW-1185">Reference proteome</keyword>
<dbReference type="EMBL" id="PTJO01000003">
    <property type="protein sequence ID" value="RNE49328.1"/>
    <property type="molecule type" value="Genomic_DNA"/>
</dbReference>
<comment type="caution">
    <text evidence="8">The sequence shown here is derived from an EMBL/GenBank/DDBJ whole genome shotgun (WGS) entry which is preliminary data.</text>
</comment>
<dbReference type="InterPro" id="IPR011611">
    <property type="entry name" value="PfkB_dom"/>
</dbReference>
<dbReference type="InterPro" id="IPR002173">
    <property type="entry name" value="Carboh/pur_kinase_PfkB_CS"/>
</dbReference>
<dbReference type="PANTHER" id="PTHR46566">
    <property type="entry name" value="1-PHOSPHOFRUCTOKINASE-RELATED"/>
    <property type="match status" value="1"/>
</dbReference>
<dbReference type="PROSITE" id="PS00584">
    <property type="entry name" value="PFKB_KINASES_2"/>
    <property type="match status" value="1"/>
</dbReference>
<keyword evidence="3" id="KW-0547">Nucleotide-binding</keyword>
<evidence type="ECO:0000256" key="1">
    <source>
        <dbReference type="ARBA" id="ARBA00010688"/>
    </source>
</evidence>
<accession>A0A3M8KA46</accession>
<keyword evidence="5" id="KW-0067">ATP-binding</keyword>
<gene>
    <name evidence="8" type="ORF">C5L39_02880</name>
</gene>
<dbReference type="SUPFAM" id="SSF53613">
    <property type="entry name" value="Ribokinase-like"/>
    <property type="match status" value="1"/>
</dbReference>
<dbReference type="Proteomes" id="UP000266975">
    <property type="component" value="Unassembled WGS sequence"/>
</dbReference>
<evidence type="ECO:0000256" key="4">
    <source>
        <dbReference type="ARBA" id="ARBA00022777"/>
    </source>
</evidence>
<evidence type="ECO:0000313" key="8">
    <source>
        <dbReference type="EMBL" id="RNE49328.1"/>
    </source>
</evidence>
<dbReference type="NCBIfam" id="TIGR03168">
    <property type="entry name" value="1-PFK"/>
    <property type="match status" value="1"/>
</dbReference>
<dbReference type="GO" id="GO:0005524">
    <property type="term" value="F:ATP binding"/>
    <property type="evidence" value="ECO:0007669"/>
    <property type="project" value="UniProtKB-KW"/>
</dbReference>
<sequence length="331" mass="34653">MILTLTPNPSIDATMQLASPLQRGQVMRPTSVSQVAGGKGVNVAHALHLAERKSLALFPADEDDPFIALLKQAEIPFHSVPVNGGVRMNTTLTEPDGTTTKINGPGARITPATRETLEQELDKLLAFTDWLVIAGSLPPGAPKNWYTLLMERIRQTRPELKIAIDTSDNAIAEVGRGLECAAPTLIKPNGLELGQLTGQDGQAIERAALAGDISPVIAAASELITRGIQEVLVTLGEAGAALVTAHGAWFATPPPTVVLSTVGAGDSSLAGYLLARTEGASPADCLVRAVAYGSAAAGLPGTQLPSPHQLKIADIDVREFHLALLNSEEEQ</sequence>
<dbReference type="CDD" id="cd01164">
    <property type="entry name" value="FruK_PfkB_like"/>
    <property type="match status" value="1"/>
</dbReference>
<evidence type="ECO:0000256" key="5">
    <source>
        <dbReference type="ARBA" id="ARBA00022840"/>
    </source>
</evidence>
<evidence type="ECO:0000313" key="9">
    <source>
        <dbReference type="Proteomes" id="UP000266975"/>
    </source>
</evidence>
<proteinExistence type="inferred from homology"/>
<evidence type="ECO:0000259" key="7">
    <source>
        <dbReference type="Pfam" id="PF00294"/>
    </source>
</evidence>
<dbReference type="InterPro" id="IPR029056">
    <property type="entry name" value="Ribokinase-like"/>
</dbReference>
<dbReference type="GO" id="GO:0008443">
    <property type="term" value="F:phosphofructokinase activity"/>
    <property type="evidence" value="ECO:0007669"/>
    <property type="project" value="TreeGrafter"/>
</dbReference>
<comment type="similarity">
    <text evidence="1">Belongs to the carbohydrate kinase PfkB family.</text>
</comment>
<dbReference type="PIRSF" id="PIRSF000535">
    <property type="entry name" value="1PFK/6PFK/LacC"/>
    <property type="match status" value="1"/>
</dbReference>
<organism evidence="8 9">
    <name type="scientific">Corynebacterium alimapuense</name>
    <dbReference type="NCBI Taxonomy" id="1576874"/>
    <lineage>
        <taxon>Bacteria</taxon>
        <taxon>Bacillati</taxon>
        <taxon>Actinomycetota</taxon>
        <taxon>Actinomycetes</taxon>
        <taxon>Mycobacteriales</taxon>
        <taxon>Corynebacteriaceae</taxon>
        <taxon>Corynebacterium</taxon>
    </lineage>
</organism>
<dbReference type="PANTHER" id="PTHR46566:SF5">
    <property type="entry name" value="1-PHOSPHOFRUCTOKINASE"/>
    <property type="match status" value="1"/>
</dbReference>
<evidence type="ECO:0000256" key="2">
    <source>
        <dbReference type="ARBA" id="ARBA00022679"/>
    </source>
</evidence>
<dbReference type="InterPro" id="IPR017583">
    <property type="entry name" value="Tagatose/fructose_Pkinase"/>
</dbReference>
<evidence type="ECO:0000256" key="6">
    <source>
        <dbReference type="PIRNR" id="PIRNR000535"/>
    </source>
</evidence>
<name>A0A3M8KA46_9CORY</name>
<dbReference type="Pfam" id="PF00294">
    <property type="entry name" value="PfkB"/>
    <property type="match status" value="1"/>
</dbReference>
<dbReference type="Gene3D" id="3.40.1190.20">
    <property type="match status" value="1"/>
</dbReference>